<protein>
    <submittedName>
        <fullName evidence="2">Uncharacterized protein</fullName>
    </submittedName>
</protein>
<dbReference type="PANTHER" id="PTHR34105">
    <property type="entry name" value="PROLINE-, GLUTAMIC ACID- AND LEUCINE-RICH PROTEIN 1"/>
    <property type="match status" value="1"/>
</dbReference>
<feature type="compositionally biased region" description="Basic and acidic residues" evidence="1">
    <location>
        <begin position="689"/>
        <end position="702"/>
    </location>
</feature>
<feature type="region of interest" description="Disordered" evidence="1">
    <location>
        <begin position="688"/>
        <end position="837"/>
    </location>
</feature>
<proteinExistence type="predicted"/>
<accession>A0AAV6TWZ6</accession>
<dbReference type="AlphaFoldDB" id="A0AAV6TWZ6"/>
<dbReference type="Gene3D" id="1.25.10.10">
    <property type="entry name" value="Leucine-rich Repeat Variant"/>
    <property type="match status" value="1"/>
</dbReference>
<feature type="region of interest" description="Disordered" evidence="1">
    <location>
        <begin position="596"/>
        <end position="639"/>
    </location>
</feature>
<dbReference type="InterPro" id="IPR011989">
    <property type="entry name" value="ARM-like"/>
</dbReference>
<dbReference type="GO" id="GO:0006364">
    <property type="term" value="P:rRNA processing"/>
    <property type="evidence" value="ECO:0007669"/>
    <property type="project" value="TreeGrafter"/>
</dbReference>
<dbReference type="SUPFAM" id="SSF48371">
    <property type="entry name" value="ARM repeat"/>
    <property type="match status" value="1"/>
</dbReference>
<reference evidence="2 3" key="1">
    <citation type="journal article" date="2022" name="Nat. Ecol. Evol.">
        <title>A masculinizing supergene underlies an exaggerated male reproductive morph in a spider.</title>
        <authorList>
            <person name="Hendrickx F."/>
            <person name="De Corte Z."/>
            <person name="Sonet G."/>
            <person name="Van Belleghem S.M."/>
            <person name="Kostlbacher S."/>
            <person name="Vangestel C."/>
        </authorList>
    </citation>
    <scope>NUCLEOTIDE SEQUENCE [LARGE SCALE GENOMIC DNA]</scope>
    <source>
        <strain evidence="2">W744_W776</strain>
    </source>
</reference>
<feature type="compositionally biased region" description="Acidic residues" evidence="1">
    <location>
        <begin position="719"/>
        <end position="744"/>
    </location>
</feature>
<evidence type="ECO:0000313" key="2">
    <source>
        <dbReference type="EMBL" id="KAG8176500.1"/>
    </source>
</evidence>
<feature type="region of interest" description="Disordered" evidence="1">
    <location>
        <begin position="647"/>
        <end position="666"/>
    </location>
</feature>
<feature type="compositionally biased region" description="Basic and acidic residues" evidence="1">
    <location>
        <begin position="778"/>
        <end position="807"/>
    </location>
</feature>
<comment type="caution">
    <text evidence="2">The sequence shown here is derived from an EMBL/GenBank/DDBJ whole genome shotgun (WGS) entry which is preliminary data.</text>
</comment>
<keyword evidence="3" id="KW-1185">Reference proteome</keyword>
<feature type="compositionally biased region" description="Polar residues" evidence="1">
    <location>
        <begin position="614"/>
        <end position="637"/>
    </location>
</feature>
<feature type="compositionally biased region" description="Basic and acidic residues" evidence="1">
    <location>
        <begin position="751"/>
        <end position="764"/>
    </location>
</feature>
<evidence type="ECO:0000256" key="1">
    <source>
        <dbReference type="SAM" id="MobiDB-lite"/>
    </source>
</evidence>
<sequence>MWPEFNTLNDPGLSVKDKVSYLQIINQTENPIELDANSQRHLKDTITNNVNSLLTRDEGLLLWLTSIRSSRLYLSNWGILLESSLRLSDCSSSTKLSLEILKEMMETFKNEAQFIPSFLNVWPRICQCLTDDTVNNEAIFLSLQCLKIAMNNFPVLVSPTAAEIQTYILNIMDCESNLVSEALSDCFCLIPKMMSNQFRFSSIWVGLFNTGTNTLDLQIRDIITFYKGVNGSRPELKPDDYFPITCKATEGLPLLLHKVRVFICLSKCLTQLLRTQSPECEARVEKLLEVLKLVFHLTDQITQSVTPFHLKYFSSLCISSLHLLESITLSFHIVDHTDSILAIMLKILNNEKINREPIYNREVRLAAWTFLCNFIKQYGVAASSKIVSDKIIGELICDISKKSEHTEFTSIDSQICLQALKVLRIFIQTAGNYIDKNSLKFIVNRVLECTRHVQLNLYILKTMHQPYLNEECRLELYNLLLDCCSNDHPLRDNCFRRSIHFFNLAKQDPSVEIITLMRRAKNFLNPKKHPPDYTFPTISKEQSSECQADIIAGWKVPTSFEGPWEQHNGEDEPMEMQQGPPAMYQVENAYQQAVADCNPTPSDRESPPHYQELQPANQYNNLKPYSRGSSRSESMDNSVEEDILEDEENMHSQLPHKPKDSDVQVASSNRPNIQILKAHTMVEEYVENEMEHQDEQSDHESIEEGEVPQPKSFVAENGTVEDSEDEEEAYDEDEAEEEFEEGNEEQVSSEPEERPIKKFKKDEEVAMNLEDEMSSEEECNKIGENKIEEIEENRDICDNEEESKPEINGEGASPSQTQEEPSVDEMNDDFVIAEPNS</sequence>
<evidence type="ECO:0000313" key="3">
    <source>
        <dbReference type="Proteomes" id="UP000827092"/>
    </source>
</evidence>
<dbReference type="Proteomes" id="UP000827092">
    <property type="component" value="Unassembled WGS sequence"/>
</dbReference>
<dbReference type="EMBL" id="JAFNEN010000874">
    <property type="protein sequence ID" value="KAG8176500.1"/>
    <property type="molecule type" value="Genomic_DNA"/>
</dbReference>
<dbReference type="InterPro" id="IPR016024">
    <property type="entry name" value="ARM-type_fold"/>
</dbReference>
<dbReference type="PANTHER" id="PTHR34105:SF1">
    <property type="entry name" value="PROLINE-, GLUTAMIC ACID- AND LEUCINE-RICH PROTEIN 1"/>
    <property type="match status" value="1"/>
</dbReference>
<name>A0AAV6TWZ6_9ARAC</name>
<dbReference type="GO" id="GO:0005634">
    <property type="term" value="C:nucleus"/>
    <property type="evidence" value="ECO:0007669"/>
    <property type="project" value="TreeGrafter"/>
</dbReference>
<organism evidence="2 3">
    <name type="scientific">Oedothorax gibbosus</name>
    <dbReference type="NCBI Taxonomy" id="931172"/>
    <lineage>
        <taxon>Eukaryota</taxon>
        <taxon>Metazoa</taxon>
        <taxon>Ecdysozoa</taxon>
        <taxon>Arthropoda</taxon>
        <taxon>Chelicerata</taxon>
        <taxon>Arachnida</taxon>
        <taxon>Araneae</taxon>
        <taxon>Araneomorphae</taxon>
        <taxon>Entelegynae</taxon>
        <taxon>Araneoidea</taxon>
        <taxon>Linyphiidae</taxon>
        <taxon>Erigoninae</taxon>
        <taxon>Oedothorax</taxon>
    </lineage>
</organism>
<gene>
    <name evidence="2" type="ORF">JTE90_024928</name>
</gene>